<dbReference type="Proteomes" id="UP000256690">
    <property type="component" value="Unassembled WGS sequence"/>
</dbReference>
<dbReference type="AlphaFoldDB" id="A0A3D8T2N9"/>
<organism evidence="1 2">
    <name type="scientific">Aspergillus mulundensis</name>
    <dbReference type="NCBI Taxonomy" id="1810919"/>
    <lineage>
        <taxon>Eukaryota</taxon>
        <taxon>Fungi</taxon>
        <taxon>Dikarya</taxon>
        <taxon>Ascomycota</taxon>
        <taxon>Pezizomycotina</taxon>
        <taxon>Eurotiomycetes</taxon>
        <taxon>Eurotiomycetidae</taxon>
        <taxon>Eurotiales</taxon>
        <taxon>Aspergillaceae</taxon>
        <taxon>Aspergillus</taxon>
        <taxon>Aspergillus subgen. Nidulantes</taxon>
    </lineage>
</organism>
<evidence type="ECO:0000313" key="2">
    <source>
        <dbReference type="Proteomes" id="UP000256690"/>
    </source>
</evidence>
<dbReference type="GeneID" id="38110471"/>
<dbReference type="OrthoDB" id="4499271at2759"/>
<proteinExistence type="predicted"/>
<dbReference type="EMBL" id="PVWQ01000001">
    <property type="protein sequence ID" value="RDW92779.1"/>
    <property type="molecule type" value="Genomic_DNA"/>
</dbReference>
<comment type="caution">
    <text evidence="1">The sequence shown here is derived from an EMBL/GenBank/DDBJ whole genome shotgun (WGS) entry which is preliminary data.</text>
</comment>
<protein>
    <recommendedName>
        <fullName evidence="3">Nucleotidyltransferase family protein</fullName>
    </recommendedName>
</protein>
<gene>
    <name evidence="1" type="ORF">DSM5745_00101</name>
</gene>
<reference evidence="1 2" key="1">
    <citation type="journal article" date="2018" name="IMA Fungus">
        <title>IMA Genome-F 9: Draft genome sequence of Annulohypoxylon stygium, Aspergillus mulundensis, Berkeleyomyces basicola (syn. Thielaviopsis basicola), Ceratocystis smalleyi, two Cercospora beticola strains, Coleophoma cylindrospora, Fusarium fracticaudum, Phialophora cf. hyalina, and Morchella septimelata.</title>
        <authorList>
            <person name="Wingfield B.D."/>
            <person name="Bills G.F."/>
            <person name="Dong Y."/>
            <person name="Huang W."/>
            <person name="Nel W.J."/>
            <person name="Swalarsk-Parry B.S."/>
            <person name="Vaghefi N."/>
            <person name="Wilken P.M."/>
            <person name="An Z."/>
            <person name="de Beer Z.W."/>
            <person name="De Vos L."/>
            <person name="Chen L."/>
            <person name="Duong T.A."/>
            <person name="Gao Y."/>
            <person name="Hammerbacher A."/>
            <person name="Kikkert J.R."/>
            <person name="Li Y."/>
            <person name="Li H."/>
            <person name="Li K."/>
            <person name="Li Q."/>
            <person name="Liu X."/>
            <person name="Ma X."/>
            <person name="Naidoo K."/>
            <person name="Pethybridge S.J."/>
            <person name="Sun J."/>
            <person name="Steenkamp E.T."/>
            <person name="van der Nest M.A."/>
            <person name="van Wyk S."/>
            <person name="Wingfield M.J."/>
            <person name="Xiong C."/>
            <person name="Yue Q."/>
            <person name="Zhang X."/>
        </authorList>
    </citation>
    <scope>NUCLEOTIDE SEQUENCE [LARGE SCALE GENOMIC DNA]</scope>
    <source>
        <strain evidence="1 2">DSM 5745</strain>
    </source>
</reference>
<accession>A0A3D8T2N9</accession>
<keyword evidence="2" id="KW-1185">Reference proteome</keyword>
<sequence>MSTDVSYPGVKAVATAIGQVLNRAKIPNLLFGWTALAVILVDFGFPDIDFIIPDKEVSHAIKALTKAGYKLCTSPDCSERDEDRGAHLGKALNRFHPVPAAHFHISAAAGPGYVLSLLKKDDIIPHLPNLKLGLPERKEYEHLTLSNDPRLPPRAEGGPSGPWYRLDPVRVLLARTLTEALLLLRCRHIDTRPALDNLWCDMLWEIMKANLLITGFSHEFDHPPKGYLYLFWRNYIIATRIADTTPENSVARKQKSDAEVRQFRAYLIADGKDPSDKYSWLRKKTGNYA</sequence>
<evidence type="ECO:0000313" key="1">
    <source>
        <dbReference type="EMBL" id="RDW92779.1"/>
    </source>
</evidence>
<evidence type="ECO:0008006" key="3">
    <source>
        <dbReference type="Google" id="ProtNLM"/>
    </source>
</evidence>
<name>A0A3D8T2N9_9EURO</name>
<dbReference type="RefSeq" id="XP_026607962.1">
    <property type="nucleotide sequence ID" value="XM_026742117.1"/>
</dbReference>